<dbReference type="Proteomes" id="UP000095094">
    <property type="component" value="Unassembled WGS sequence"/>
</dbReference>
<accession>A0A1E5GST7</accession>
<dbReference type="EMBL" id="MIJY01000014">
    <property type="protein sequence ID" value="OEG15763.1"/>
    <property type="molecule type" value="Genomic_DNA"/>
</dbReference>
<dbReference type="AlphaFoldDB" id="A0A1E5GST7"/>
<evidence type="ECO:0000313" key="2">
    <source>
        <dbReference type="Proteomes" id="UP000095094"/>
    </source>
</evidence>
<dbReference type="OrthoDB" id="2185506at2"/>
<dbReference type="RefSeq" id="WP_069663418.1">
    <property type="nucleotide sequence ID" value="NZ_JBHUJJ010000001.1"/>
</dbReference>
<gene>
    <name evidence="1" type="ORF">BCR25_18620</name>
</gene>
<evidence type="ECO:0000313" key="1">
    <source>
        <dbReference type="EMBL" id="OEG15763.1"/>
    </source>
</evidence>
<keyword evidence="2" id="KW-1185">Reference proteome</keyword>
<organism evidence="1 2">
    <name type="scientific">Enterococcus termitis</name>
    <dbReference type="NCBI Taxonomy" id="332950"/>
    <lineage>
        <taxon>Bacteria</taxon>
        <taxon>Bacillati</taxon>
        <taxon>Bacillota</taxon>
        <taxon>Bacilli</taxon>
        <taxon>Lactobacillales</taxon>
        <taxon>Enterococcaceae</taxon>
        <taxon>Enterococcus</taxon>
    </lineage>
</organism>
<name>A0A1E5GST7_9ENTE</name>
<protein>
    <submittedName>
        <fullName evidence="1">Uncharacterized protein</fullName>
    </submittedName>
</protein>
<proteinExistence type="predicted"/>
<sequence length="104" mass="12350">MSKNLIKIVTSFQNTWLIDVKKELFYEENQILFGDTLRLSISKNDSYYFAENIGLTHEKDILSKETPTEEEITFFNNMRSEREKIFSLTLAKEHNIDHYIIPND</sequence>
<comment type="caution">
    <text evidence="1">The sequence shown here is derived from an EMBL/GenBank/DDBJ whole genome shotgun (WGS) entry which is preliminary data.</text>
</comment>
<reference evidence="2" key="1">
    <citation type="submission" date="2016-09" db="EMBL/GenBank/DDBJ databases">
        <authorList>
            <person name="Gulvik C.A."/>
        </authorList>
    </citation>
    <scope>NUCLEOTIDE SEQUENCE [LARGE SCALE GENOMIC DNA]</scope>
    <source>
        <strain evidence="2">LMG 8895</strain>
    </source>
</reference>